<gene>
    <name evidence="4" type="ORF">CHO01_10750</name>
    <name evidence="5" type="ORF">HNR08_002313</name>
</gene>
<dbReference type="RefSeq" id="WP_146834720.1">
    <property type="nucleotide sequence ID" value="NZ_BJVQ01000009.1"/>
</dbReference>
<evidence type="ECO:0000313" key="5">
    <source>
        <dbReference type="EMBL" id="MBB5473577.1"/>
    </source>
</evidence>
<keyword evidence="6" id="KW-1185">Reference proteome</keyword>
<feature type="DNA-binding region" description="H-T-H motif" evidence="2">
    <location>
        <begin position="36"/>
        <end position="55"/>
    </location>
</feature>
<keyword evidence="1 2" id="KW-0238">DNA-binding</keyword>
<accession>A0A511F9M1</accession>
<protein>
    <submittedName>
        <fullName evidence="5">AcrR family transcriptional regulator</fullName>
    </submittedName>
</protein>
<evidence type="ECO:0000259" key="3">
    <source>
        <dbReference type="PROSITE" id="PS50977"/>
    </source>
</evidence>
<evidence type="ECO:0000256" key="1">
    <source>
        <dbReference type="ARBA" id="ARBA00023125"/>
    </source>
</evidence>
<evidence type="ECO:0000256" key="2">
    <source>
        <dbReference type="PROSITE-ProRule" id="PRU00335"/>
    </source>
</evidence>
<dbReference type="InterPro" id="IPR009057">
    <property type="entry name" value="Homeodomain-like_sf"/>
</dbReference>
<proteinExistence type="predicted"/>
<evidence type="ECO:0000313" key="4">
    <source>
        <dbReference type="EMBL" id="GEL45959.1"/>
    </source>
</evidence>
<sequence length="278" mass="30448">MPDPRQRPEDAGERVVSAAVDLVRRRGLTVGLDRISLEEAIAASGVARATAYRRWPTRDEFRTRVLLRVARDVDLEPETDEDIAALRRLVAGDRAALATPEGWRTLVVESLRITTDSDFRRLAGSAAWRDHLALRATCSTLPEGDLRDAVAAELAASERAFTDRRARVYGRLPAVLGYRLVPWLDPADGFTRMAEATGAMMTGLVARAAVVPPGPPTPMRAFGSGALAPWTTEAYAVTATILAFLEPDPDVVWDAARLDLAVARSAELEREARLLRRE</sequence>
<evidence type="ECO:0000313" key="6">
    <source>
        <dbReference type="Proteomes" id="UP000321723"/>
    </source>
</evidence>
<name>A0A511F9M1_9CELL</name>
<dbReference type="EMBL" id="JACHDN010000001">
    <property type="protein sequence ID" value="MBB5473577.1"/>
    <property type="molecule type" value="Genomic_DNA"/>
</dbReference>
<evidence type="ECO:0000313" key="7">
    <source>
        <dbReference type="Proteomes" id="UP000564629"/>
    </source>
</evidence>
<dbReference type="Proteomes" id="UP000321723">
    <property type="component" value="Unassembled WGS sequence"/>
</dbReference>
<organism evidence="4 6">
    <name type="scientific">Cellulomonas hominis</name>
    <dbReference type="NCBI Taxonomy" id="156981"/>
    <lineage>
        <taxon>Bacteria</taxon>
        <taxon>Bacillati</taxon>
        <taxon>Actinomycetota</taxon>
        <taxon>Actinomycetes</taxon>
        <taxon>Micrococcales</taxon>
        <taxon>Cellulomonadaceae</taxon>
        <taxon>Cellulomonas</taxon>
    </lineage>
</organism>
<dbReference type="GO" id="GO:0003677">
    <property type="term" value="F:DNA binding"/>
    <property type="evidence" value="ECO:0007669"/>
    <property type="project" value="UniProtKB-UniRule"/>
</dbReference>
<dbReference type="EMBL" id="BJVQ01000009">
    <property type="protein sequence ID" value="GEL45959.1"/>
    <property type="molecule type" value="Genomic_DNA"/>
</dbReference>
<dbReference type="Proteomes" id="UP000564629">
    <property type="component" value="Unassembled WGS sequence"/>
</dbReference>
<dbReference type="OrthoDB" id="9796019at2"/>
<dbReference type="InterPro" id="IPR001647">
    <property type="entry name" value="HTH_TetR"/>
</dbReference>
<comment type="caution">
    <text evidence="4">The sequence shown here is derived from an EMBL/GenBank/DDBJ whole genome shotgun (WGS) entry which is preliminary data.</text>
</comment>
<dbReference type="Gene3D" id="1.10.357.10">
    <property type="entry name" value="Tetracycline Repressor, domain 2"/>
    <property type="match status" value="1"/>
</dbReference>
<dbReference type="SUPFAM" id="SSF46689">
    <property type="entry name" value="Homeodomain-like"/>
    <property type="match status" value="1"/>
</dbReference>
<reference evidence="4 6" key="1">
    <citation type="submission" date="2019-07" db="EMBL/GenBank/DDBJ databases">
        <title>Whole genome shotgun sequence of Cellulomonas hominis NBRC 16055.</title>
        <authorList>
            <person name="Hosoyama A."/>
            <person name="Uohara A."/>
            <person name="Ohji S."/>
            <person name="Ichikawa N."/>
        </authorList>
    </citation>
    <scope>NUCLEOTIDE SEQUENCE [LARGE SCALE GENOMIC DNA]</scope>
    <source>
        <strain evidence="4 6">NBRC 16055</strain>
    </source>
</reference>
<reference evidence="5 7" key="2">
    <citation type="submission" date="2020-08" db="EMBL/GenBank/DDBJ databases">
        <title>Sequencing the genomes of 1000 actinobacteria strains.</title>
        <authorList>
            <person name="Klenk H.-P."/>
        </authorList>
    </citation>
    <scope>NUCLEOTIDE SEQUENCE [LARGE SCALE GENOMIC DNA]</scope>
    <source>
        <strain evidence="5 7">DSM 9581</strain>
    </source>
</reference>
<dbReference type="PROSITE" id="PS50977">
    <property type="entry name" value="HTH_TETR_2"/>
    <property type="match status" value="1"/>
</dbReference>
<feature type="domain" description="HTH tetR-type" evidence="3">
    <location>
        <begin position="9"/>
        <end position="73"/>
    </location>
</feature>
<dbReference type="AlphaFoldDB" id="A0A511F9M1"/>